<evidence type="ECO:0000256" key="2">
    <source>
        <dbReference type="ARBA" id="ARBA00012438"/>
    </source>
</evidence>
<name>A0ABU8TCH3_9PSEU</name>
<evidence type="ECO:0000256" key="1">
    <source>
        <dbReference type="ARBA" id="ARBA00000085"/>
    </source>
</evidence>
<evidence type="ECO:0000259" key="7">
    <source>
        <dbReference type="PROSITE" id="PS50109"/>
    </source>
</evidence>
<keyword evidence="6" id="KW-1133">Transmembrane helix</keyword>
<dbReference type="PRINTS" id="PR00344">
    <property type="entry name" value="BCTRLSENSOR"/>
</dbReference>
<dbReference type="PANTHER" id="PTHR24421">
    <property type="entry name" value="NITRATE/NITRITE SENSOR PROTEIN NARX-RELATED"/>
    <property type="match status" value="1"/>
</dbReference>
<protein>
    <recommendedName>
        <fullName evidence="2">histidine kinase</fullName>
        <ecNumber evidence="2">2.7.13.3</ecNumber>
    </recommendedName>
</protein>
<keyword evidence="9" id="KW-1185">Reference proteome</keyword>
<gene>
    <name evidence="8" type="ORF">WJX68_22115</name>
</gene>
<evidence type="ECO:0000256" key="5">
    <source>
        <dbReference type="ARBA" id="ARBA00023012"/>
    </source>
</evidence>
<reference evidence="8 9" key="1">
    <citation type="submission" date="2024-03" db="EMBL/GenBank/DDBJ databases">
        <title>Draft genome sequence of Pseudonocardia sp. DW16-2.</title>
        <authorList>
            <person name="Duangmal K."/>
        </authorList>
    </citation>
    <scope>NUCLEOTIDE SEQUENCE [LARGE SCALE GENOMIC DNA]</scope>
    <source>
        <strain evidence="8 9">DW16-2</strain>
    </source>
</reference>
<comment type="caution">
    <text evidence="8">The sequence shown here is derived from an EMBL/GenBank/DDBJ whole genome shotgun (WGS) entry which is preliminary data.</text>
</comment>
<dbReference type="InterPro" id="IPR036890">
    <property type="entry name" value="HATPase_C_sf"/>
</dbReference>
<keyword evidence="3" id="KW-0808">Transferase</keyword>
<keyword evidence="8" id="KW-0067">ATP-binding</keyword>
<feature type="transmembrane region" description="Helical" evidence="6">
    <location>
        <begin position="208"/>
        <end position="227"/>
    </location>
</feature>
<proteinExistence type="predicted"/>
<sequence length="438" mass="45253">MSGPARARPTGPPPPGRLLTRTLLRHAAGTAAGVVLVCALVAAGVWWLAHEEAERRAEEVSRRVAAAVVVGLSHRDLAAAGPRERARVLDDVEPFRATGMVGRVKVWLVRDDRARVVFSDEPRVEGLTRPFDPALGARLAGGSAVVLPVPDAVDATDAEHRHERGAGLREVFLGFTDAAGRPALLEVYVPVDVEGATARAVGLLLPPAVAGMLAVAAAVLPLSVALARRRERERAERRDAAHYGLAAGELARRDLARRLHDDVLPGLASAGLMLDLAPARPELLPRARAGVGDGVVRIRSVLDDLHPDDVGAAGLPAALAALAAEGTPPATVSVSGDPAAALGDDAAALLHRAAGELLRNARAHAAATRVSVALDAGARPRLVVADDGTGFDPDRGPAPGHIGLLLVRRAVTEAGGTLTVRSTPGAGSTVTVELPGRR</sequence>
<dbReference type="Pfam" id="PF02518">
    <property type="entry name" value="HATPase_c"/>
    <property type="match status" value="1"/>
</dbReference>
<evidence type="ECO:0000256" key="4">
    <source>
        <dbReference type="ARBA" id="ARBA00022777"/>
    </source>
</evidence>
<evidence type="ECO:0000256" key="3">
    <source>
        <dbReference type="ARBA" id="ARBA00022679"/>
    </source>
</evidence>
<keyword evidence="6" id="KW-0472">Membrane</keyword>
<accession>A0ABU8TCH3</accession>
<feature type="domain" description="Histidine kinase" evidence="7">
    <location>
        <begin position="350"/>
        <end position="438"/>
    </location>
</feature>
<dbReference type="Gene3D" id="3.30.565.10">
    <property type="entry name" value="Histidine kinase-like ATPase, C-terminal domain"/>
    <property type="match status" value="1"/>
</dbReference>
<dbReference type="InterPro" id="IPR005467">
    <property type="entry name" value="His_kinase_dom"/>
</dbReference>
<keyword evidence="5" id="KW-0902">Two-component regulatory system</keyword>
<dbReference type="GO" id="GO:0005524">
    <property type="term" value="F:ATP binding"/>
    <property type="evidence" value="ECO:0007669"/>
    <property type="project" value="UniProtKB-KW"/>
</dbReference>
<dbReference type="PROSITE" id="PS50109">
    <property type="entry name" value="HIS_KIN"/>
    <property type="match status" value="1"/>
</dbReference>
<dbReference type="SMART" id="SM00387">
    <property type="entry name" value="HATPase_c"/>
    <property type="match status" value="1"/>
</dbReference>
<dbReference type="SUPFAM" id="SSF55874">
    <property type="entry name" value="ATPase domain of HSP90 chaperone/DNA topoisomerase II/histidine kinase"/>
    <property type="match status" value="1"/>
</dbReference>
<dbReference type="EC" id="2.7.13.3" evidence="2"/>
<dbReference type="InterPro" id="IPR003594">
    <property type="entry name" value="HATPase_dom"/>
</dbReference>
<comment type="catalytic activity">
    <reaction evidence="1">
        <text>ATP + protein L-histidine = ADP + protein N-phospho-L-histidine.</text>
        <dbReference type="EC" id="2.7.13.3"/>
    </reaction>
</comment>
<keyword evidence="6" id="KW-0812">Transmembrane</keyword>
<dbReference type="EMBL" id="JBBJUP010000022">
    <property type="protein sequence ID" value="MEJ8281648.1"/>
    <property type="molecule type" value="Genomic_DNA"/>
</dbReference>
<dbReference type="RefSeq" id="WP_340294230.1">
    <property type="nucleotide sequence ID" value="NZ_JBBJUP010000022.1"/>
</dbReference>
<evidence type="ECO:0000256" key="6">
    <source>
        <dbReference type="SAM" id="Phobius"/>
    </source>
</evidence>
<feature type="transmembrane region" description="Helical" evidence="6">
    <location>
        <begin position="27"/>
        <end position="49"/>
    </location>
</feature>
<dbReference type="InterPro" id="IPR004358">
    <property type="entry name" value="Sig_transdc_His_kin-like_C"/>
</dbReference>
<dbReference type="InterPro" id="IPR050482">
    <property type="entry name" value="Sensor_HK_TwoCompSys"/>
</dbReference>
<organism evidence="8 9">
    <name type="scientific">Pseudonocardia spirodelae</name>
    <dbReference type="NCBI Taxonomy" id="3133431"/>
    <lineage>
        <taxon>Bacteria</taxon>
        <taxon>Bacillati</taxon>
        <taxon>Actinomycetota</taxon>
        <taxon>Actinomycetes</taxon>
        <taxon>Pseudonocardiales</taxon>
        <taxon>Pseudonocardiaceae</taxon>
        <taxon>Pseudonocardia</taxon>
    </lineage>
</organism>
<dbReference type="Proteomes" id="UP001364211">
    <property type="component" value="Unassembled WGS sequence"/>
</dbReference>
<keyword evidence="4" id="KW-0418">Kinase</keyword>
<keyword evidence="8" id="KW-0547">Nucleotide-binding</keyword>
<evidence type="ECO:0000313" key="9">
    <source>
        <dbReference type="Proteomes" id="UP001364211"/>
    </source>
</evidence>
<dbReference type="CDD" id="cd16917">
    <property type="entry name" value="HATPase_UhpB-NarQ-NarX-like"/>
    <property type="match status" value="1"/>
</dbReference>
<evidence type="ECO:0000313" key="8">
    <source>
        <dbReference type="EMBL" id="MEJ8281648.1"/>
    </source>
</evidence>